<protein>
    <submittedName>
        <fullName evidence="1">Uncharacterized protein</fullName>
    </submittedName>
</protein>
<dbReference type="EMBL" id="AWTN01000089">
    <property type="protein sequence ID" value="KGG92179.1"/>
    <property type="molecule type" value="Genomic_DNA"/>
</dbReference>
<comment type="caution">
    <text evidence="1">The sequence shown here is derived from an EMBL/GenBank/DDBJ whole genome shotgun (WGS) entry which is preliminary data.</text>
</comment>
<organism evidence="1 2">
    <name type="scientific">Comamonas thiooxydans</name>
    <dbReference type="NCBI Taxonomy" id="363952"/>
    <lineage>
        <taxon>Bacteria</taxon>
        <taxon>Pseudomonadati</taxon>
        <taxon>Pseudomonadota</taxon>
        <taxon>Betaproteobacteria</taxon>
        <taxon>Burkholderiales</taxon>
        <taxon>Comamonadaceae</taxon>
        <taxon>Comamonas</taxon>
    </lineage>
</organism>
<dbReference type="AlphaFoldDB" id="A0A0E3BGM4"/>
<reference evidence="1 2" key="1">
    <citation type="submission" date="2013-09" db="EMBL/GenBank/DDBJ databases">
        <title>High correlation between genotypes and phenotypes of environmental bacteria Comamonas testosteroni strains.</title>
        <authorList>
            <person name="Liu L."/>
            <person name="Zhu W."/>
            <person name="Xia X."/>
            <person name="Xu B."/>
            <person name="Luo M."/>
            <person name="Wang G."/>
        </authorList>
    </citation>
    <scope>NUCLEOTIDE SEQUENCE [LARGE SCALE GENOMIC DNA]</scope>
    <source>
        <strain evidence="1 2">JL14</strain>
    </source>
</reference>
<proteinExistence type="predicted"/>
<gene>
    <name evidence="1" type="ORF">P245_12280</name>
</gene>
<evidence type="ECO:0000313" key="2">
    <source>
        <dbReference type="Proteomes" id="UP000029567"/>
    </source>
</evidence>
<dbReference type="Proteomes" id="UP000029567">
    <property type="component" value="Unassembled WGS sequence"/>
</dbReference>
<accession>A0A0E3BGM4</accession>
<sequence>MQDLRRATTTSDATGMTTAGIIGTGTETIAAIDVTGTGMIAMTGGVVMVTGVGMDAMTTELGVNH</sequence>
<evidence type="ECO:0000313" key="1">
    <source>
        <dbReference type="EMBL" id="KGG92179.1"/>
    </source>
</evidence>
<name>A0A0E3BGM4_9BURK</name>